<keyword evidence="8" id="KW-0683">Retinol-binding</keyword>
<dbReference type="GO" id="GO:0038023">
    <property type="term" value="F:signaling receptor activity"/>
    <property type="evidence" value="ECO:0007669"/>
    <property type="project" value="InterPro"/>
</dbReference>
<evidence type="ECO:0000256" key="9">
    <source>
        <dbReference type="ARBA" id="ARBA00023136"/>
    </source>
</evidence>
<comment type="subcellular location">
    <subcellularLocation>
        <location evidence="1">Cell membrane</location>
        <topology evidence="1">Multi-pass membrane protein</topology>
    </subcellularLocation>
</comment>
<feature type="compositionally biased region" description="Basic and acidic residues" evidence="13">
    <location>
        <begin position="1250"/>
        <end position="1271"/>
    </location>
</feature>
<feature type="transmembrane region" description="Helical" evidence="14">
    <location>
        <begin position="802"/>
        <end position="824"/>
    </location>
</feature>
<evidence type="ECO:0000256" key="13">
    <source>
        <dbReference type="SAM" id="MobiDB-lite"/>
    </source>
</evidence>
<evidence type="ECO:0000313" key="18">
    <source>
        <dbReference type="Proteomes" id="UP000663829"/>
    </source>
</evidence>
<feature type="compositionally biased region" description="Basic and acidic residues" evidence="13">
    <location>
        <begin position="1396"/>
        <end position="1407"/>
    </location>
</feature>
<feature type="transmembrane region" description="Helical" evidence="14">
    <location>
        <begin position="743"/>
        <end position="763"/>
    </location>
</feature>
<evidence type="ECO:0000256" key="12">
    <source>
        <dbReference type="PROSITE-ProRule" id="PRU00076"/>
    </source>
</evidence>
<dbReference type="PROSITE" id="PS00022">
    <property type="entry name" value="EGF_1"/>
    <property type="match status" value="1"/>
</dbReference>
<feature type="region of interest" description="Disordered" evidence="13">
    <location>
        <begin position="258"/>
        <end position="283"/>
    </location>
</feature>
<evidence type="ECO:0000256" key="11">
    <source>
        <dbReference type="ARBA" id="ARBA00023170"/>
    </source>
</evidence>
<feature type="region of interest" description="Disordered" evidence="13">
    <location>
        <begin position="2027"/>
        <end position="2095"/>
    </location>
</feature>
<feature type="compositionally biased region" description="Polar residues" evidence="13">
    <location>
        <begin position="1965"/>
        <end position="1976"/>
    </location>
</feature>
<dbReference type="GO" id="GO:0016918">
    <property type="term" value="F:retinal binding"/>
    <property type="evidence" value="ECO:0007669"/>
    <property type="project" value="UniProtKB-KW"/>
</dbReference>
<dbReference type="Proteomes" id="UP000663829">
    <property type="component" value="Unassembled WGS sequence"/>
</dbReference>
<keyword evidence="3" id="KW-0813">Transport</keyword>
<evidence type="ECO:0000259" key="15">
    <source>
        <dbReference type="PROSITE" id="PS50026"/>
    </source>
</evidence>
<feature type="compositionally biased region" description="Low complexity" evidence="13">
    <location>
        <begin position="1937"/>
        <end position="1952"/>
    </location>
</feature>
<feature type="domain" description="EGF-like" evidence="15">
    <location>
        <begin position="211"/>
        <end position="248"/>
    </location>
</feature>
<feature type="compositionally biased region" description="Basic residues" evidence="13">
    <location>
        <begin position="258"/>
        <end position="268"/>
    </location>
</feature>
<feature type="compositionally biased region" description="Low complexity" evidence="13">
    <location>
        <begin position="1459"/>
        <end position="1471"/>
    </location>
</feature>
<dbReference type="Proteomes" id="UP000681722">
    <property type="component" value="Unassembled WGS sequence"/>
</dbReference>
<dbReference type="PANTHER" id="PTHR21444">
    <property type="entry name" value="COILED-COIL DOMAIN-CONTAINING PROTEIN 180"/>
    <property type="match status" value="1"/>
</dbReference>
<dbReference type="InterPro" id="IPR000742">
    <property type="entry name" value="EGF"/>
</dbReference>
<feature type="compositionally biased region" description="Polar residues" evidence="13">
    <location>
        <begin position="1272"/>
        <end position="1283"/>
    </location>
</feature>
<keyword evidence="4" id="KW-1003">Cell membrane</keyword>
<feature type="region of interest" description="Disordered" evidence="13">
    <location>
        <begin position="1044"/>
        <end position="1311"/>
    </location>
</feature>
<sequence>MELLYAAHVLIKYNLSALLIDIDPHLIKEKKVTELLMKDEAKWKLIKDKFHDARVKYYRFKEKVLNELRDAGWRIQRRTKKIKHSYERRKEVSKPPIHQEQEDEAYYIEHEYDNYHQTNYDTTITETSSISVFTNKEDEYEDEDLDSNDEFEKLDKLEGICDQLVWNGYKNDSSSYVLTTYLMADKTICSLSDSEEDVSYDYVCEYGTMNVLDFCFANVVCGKHGYCVNTLAGFKCSCSFLYGGLLCARSRRFKQTMHDHKEKRKEKKKNTEDDDDERTTRTILEDDIDDNVVNYRQQAIEQQQQQEQQQRDMSKQRRSTIAEEIFELFAPQRPHPLLSPVKRDLARLFMVGGLFLFFLLLLLVTTTVTHFTSFQFDITDEKKLENIVNDTVRLVTRCEKISDYKMGNLIMFPISLALIVLFSWFIKSDKKWLKHCDGRPGLIPPIEPFRTANRFTTATVFGILAFEVLKIFEELLFSTTEPSEQGVLLELIQRIAIVLLVGMRYYPILASLQLRNCFCRCTTWLYILLDLSYTIYREGSCMGFLPLSKQFSAIEESKLRIELGTWFIIYGIIKNTPHFICLSYIASELTVRFLYDSCYKQVKSKKSIWASPVMEYDEYQFSRYYVMKLFRRNPKYYPNDQTNSVPGTTDITNDDEEWRWYEKQEKSRVKLFLDKIYPWDDDFRFTTIALCTYTVAIIFLYYLACTLVFLYLSRTFGHTAFLRSYLEQVLNVELSGWSFKLEVLSSAFLTSLLYLWQLFNGMLTYKKHKKELFQGIYLNVPTSAGMKPNSVAAKSVHYSGFLVGYMAWGYIICFHLIFFVLGILRLFRARVRYIELLMTIIVPVLVIYLMKLVMVSSAGKCLFIQDLGDKLNLKNRKTYAVFVYFNFFADCFLGIASCIIRLIKATCLNIAYMARLDCSFLGRPLEKYARSSLRHQNKCLSFYPDIGFAAYVSYLHMEVTHTHPVMLAFCYSLYDDVIKRRKKGYDDECCIGPGEFDSDNETDKTVNTITESQRNDRTRKNNVDHINNDDDLYTEIKKSLENGFKSNTKGQHQQSQKQITADSKSQDENVNERLPVKNNESTTFETIAQIMPHKQPALPIYKDDNDDDDDDDQADDGGPPTPKGIEKPKSTQKHVKDVGDEVEFDDDGGIVPKSYPTIEKALVKNAKRPRLPEITTSNQTNAPKIPQRQDRPKLKVSEDFEEDEDGGIVPKTYDTIAKAIPKERPRLNPMQQSAKKQNKSEVDDNGSLKPEVKKVTELKSQDKEQTKDEQGRNTTTKVTSKQKGSQKKAEKQIVEDIEDDDGGIVRPPQTYDTIIKVISKKKPVLSKIENSSISDHDEKNRVHNSKGKSLDKKTKNNKVRPVQSEDDLLEDDDGGIRKSNKSYDTVFKLIPSTKPKLPDNSRRSDSKVKKRGVGGSDNSSINKPELKLARSLLRSSSNEEDERMKIYDKIKHSYDDGNKNNNNNTATTTTSNDDEEIKYDNRKQYRPPTYDQVQNHTQMLRTISYRQAQQSPPPPLPSRQPLIDKNNQNNHQPHVSSSNQSNSDSVLPSSRTISDGGSLQSSPSTSIQEIQSQKQQQSAKQDIDGDTEADVRTDDDEEDADEDSQSSSQRSVLEPLPNITTANPTLSKVFPLLPQEKVQEQAIVLKRKRARFRWYLAYTILNNYHLFDLRRLVALRLHRSNIQMEQQPIQSAEISKKTQSQQPYLSVPSRQFEETPHSPAEIYIRNKANQLIDASPPPPFFPVSPSVIDQNILFNNANGERQSKMATHSQVSIYSQGFPIVRIHPPSDETTTSTTRQIDSETIGGTNRPPFVRQKSVPPPSTSSIVYTDRTPFLPVTNSTVSDEQTGIRTMTTSPTTTLLTTLSHQQQMQSWKQKKMEKLRKKHPHCYVYGGQEPIANNPLASAILTPFLVHSIKKATPQGTAMVGRQTRSPFYGHNINNNINNNSNNNNNNAQQAQTRRVHTAPISNSRSSNQFEVVSEIKGDDNQHHSKKHKRHSKKNTEQSQPIPPPRMDLKTVESSKPYESFGFTVVGHDSPNRSNSASFQQSDVRQKRTINSALSNISVGQSQHPSSSNSAKNQIIYNSSLSTNHESTAV</sequence>
<evidence type="ECO:0000256" key="2">
    <source>
        <dbReference type="ARBA" id="ARBA00014411"/>
    </source>
</evidence>
<evidence type="ECO:0000256" key="8">
    <source>
        <dbReference type="ARBA" id="ARBA00023072"/>
    </source>
</evidence>
<dbReference type="PROSITE" id="PS00010">
    <property type="entry name" value="ASX_HYDROXYL"/>
    <property type="match status" value="1"/>
</dbReference>
<gene>
    <name evidence="16" type="ORF">GPM918_LOCUS8209</name>
    <name evidence="17" type="ORF">SRO942_LOCUS8209</name>
</gene>
<evidence type="ECO:0000256" key="5">
    <source>
        <dbReference type="ARBA" id="ARBA00022692"/>
    </source>
</evidence>
<evidence type="ECO:0000256" key="6">
    <source>
        <dbReference type="ARBA" id="ARBA00022893"/>
    </source>
</evidence>
<keyword evidence="10 12" id="KW-1015">Disulfide bond</keyword>
<keyword evidence="11" id="KW-0675">Receptor</keyword>
<protein>
    <recommendedName>
        <fullName evidence="2">Receptor for retinol uptake STRA6</fullName>
    </recommendedName>
</protein>
<dbReference type="GO" id="GO:0019841">
    <property type="term" value="F:retinol binding"/>
    <property type="evidence" value="ECO:0007669"/>
    <property type="project" value="UniProtKB-KW"/>
</dbReference>
<keyword evidence="18" id="KW-1185">Reference proteome</keyword>
<feature type="compositionally biased region" description="Polar residues" evidence="13">
    <location>
        <begin position="1788"/>
        <end position="1797"/>
    </location>
</feature>
<feature type="compositionally biased region" description="Basic and acidic residues" evidence="13">
    <location>
        <begin position="1064"/>
        <end position="1075"/>
    </location>
</feature>
<dbReference type="GO" id="GO:0071939">
    <property type="term" value="P:vitamin A import into cell"/>
    <property type="evidence" value="ECO:0007669"/>
    <property type="project" value="TreeGrafter"/>
</dbReference>
<name>A0A813Z1D5_9BILA</name>
<feature type="compositionally biased region" description="Polar residues" evidence="13">
    <location>
        <begin position="1551"/>
        <end position="1565"/>
    </location>
</feature>
<keyword evidence="6" id="KW-0845">Vitamin A</keyword>
<comment type="caution">
    <text evidence="16">The sequence shown here is derived from an EMBL/GenBank/DDBJ whole genome shotgun (WGS) entry which is preliminary data.</text>
</comment>
<feature type="region of interest" description="Disordered" evidence="13">
    <location>
        <begin position="1930"/>
        <end position="2015"/>
    </location>
</feature>
<feature type="compositionally biased region" description="Acidic residues" evidence="13">
    <location>
        <begin position="1104"/>
        <end position="1115"/>
    </location>
</feature>
<evidence type="ECO:0000256" key="14">
    <source>
        <dbReference type="SAM" id="Phobius"/>
    </source>
</evidence>
<reference evidence="16" key="1">
    <citation type="submission" date="2021-02" db="EMBL/GenBank/DDBJ databases">
        <authorList>
            <person name="Nowell W R."/>
        </authorList>
    </citation>
    <scope>NUCLEOTIDE SEQUENCE</scope>
</reference>
<feature type="compositionally biased region" description="Basic and acidic residues" evidence="13">
    <location>
        <begin position="1124"/>
        <end position="1139"/>
    </location>
</feature>
<evidence type="ECO:0000256" key="10">
    <source>
        <dbReference type="ARBA" id="ARBA00023157"/>
    </source>
</evidence>
<feature type="transmembrane region" description="Helical" evidence="14">
    <location>
        <begin position="685"/>
        <end position="712"/>
    </location>
</feature>
<feature type="transmembrane region" description="Helical" evidence="14">
    <location>
        <begin position="345"/>
        <end position="364"/>
    </location>
</feature>
<evidence type="ECO:0000256" key="7">
    <source>
        <dbReference type="ARBA" id="ARBA00022989"/>
    </source>
</evidence>
<feature type="compositionally biased region" description="Basic and acidic residues" evidence="13">
    <location>
        <begin position="1187"/>
        <end position="1198"/>
    </location>
</feature>
<dbReference type="InterPro" id="IPR026612">
    <property type="entry name" value="STRA6-like"/>
</dbReference>
<dbReference type="InterPro" id="IPR000152">
    <property type="entry name" value="EGF-type_Asp/Asn_hydroxyl_site"/>
</dbReference>
<dbReference type="PANTHER" id="PTHR21444:SF16">
    <property type="entry name" value="RECEPTOR FOR RETINOL UPTAKE STRA6"/>
    <property type="match status" value="1"/>
</dbReference>
<dbReference type="CDD" id="cd00054">
    <property type="entry name" value="EGF_CA"/>
    <property type="match status" value="1"/>
</dbReference>
<feature type="compositionally biased region" description="Polar residues" evidence="13">
    <location>
        <begin position="2037"/>
        <end position="2095"/>
    </location>
</feature>
<dbReference type="EMBL" id="CAJOBC010001405">
    <property type="protein sequence ID" value="CAF3676680.1"/>
    <property type="molecule type" value="Genomic_DNA"/>
</dbReference>
<dbReference type="GO" id="GO:0034632">
    <property type="term" value="F:retinol transmembrane transporter activity"/>
    <property type="evidence" value="ECO:0007669"/>
    <property type="project" value="InterPro"/>
</dbReference>
<dbReference type="OrthoDB" id="2376984at2759"/>
<feature type="region of interest" description="Disordered" evidence="13">
    <location>
        <begin position="1323"/>
        <end position="1491"/>
    </location>
</feature>
<feature type="transmembrane region" description="Helical" evidence="14">
    <location>
        <begin position="879"/>
        <end position="903"/>
    </location>
</feature>
<comment type="caution">
    <text evidence="12">Lacks conserved residue(s) required for the propagation of feature annotation.</text>
</comment>
<feature type="region of interest" description="Disordered" evidence="13">
    <location>
        <begin position="1507"/>
        <end position="1624"/>
    </location>
</feature>
<feature type="transmembrane region" description="Helical" evidence="14">
    <location>
        <begin position="836"/>
        <end position="858"/>
    </location>
</feature>
<feature type="compositionally biased region" description="Low complexity" evidence="13">
    <location>
        <begin position="1526"/>
        <end position="1550"/>
    </location>
</feature>
<evidence type="ECO:0000313" key="17">
    <source>
        <dbReference type="EMBL" id="CAF3676680.1"/>
    </source>
</evidence>
<dbReference type="Pfam" id="PF14752">
    <property type="entry name" value="RBP_receptor"/>
    <property type="match status" value="1"/>
</dbReference>
<feature type="compositionally biased region" description="Polar residues" evidence="13">
    <location>
        <begin position="1044"/>
        <end position="1063"/>
    </location>
</feature>
<feature type="compositionally biased region" description="Basic and acidic residues" evidence="13">
    <location>
        <begin position="1442"/>
        <end position="1458"/>
    </location>
</feature>
<keyword evidence="9 14" id="KW-0472">Membrane</keyword>
<feature type="compositionally biased region" description="Acidic residues" evidence="13">
    <location>
        <begin position="1364"/>
        <end position="1373"/>
    </location>
</feature>
<evidence type="ECO:0000256" key="1">
    <source>
        <dbReference type="ARBA" id="ARBA00004651"/>
    </source>
</evidence>
<proteinExistence type="predicted"/>
<keyword evidence="7 14" id="KW-1133">Transmembrane helix</keyword>
<feature type="transmembrane region" description="Helical" evidence="14">
    <location>
        <begin position="409"/>
        <end position="426"/>
    </location>
</feature>
<feature type="compositionally biased region" description="Basic and acidic residues" evidence="13">
    <location>
        <begin position="1979"/>
        <end position="1988"/>
    </location>
</feature>
<dbReference type="GO" id="GO:0005886">
    <property type="term" value="C:plasma membrane"/>
    <property type="evidence" value="ECO:0007669"/>
    <property type="project" value="UniProtKB-SubCell"/>
</dbReference>
<dbReference type="EMBL" id="CAJNOQ010001405">
    <property type="protein sequence ID" value="CAF0892727.1"/>
    <property type="molecule type" value="Genomic_DNA"/>
</dbReference>
<evidence type="ECO:0000256" key="4">
    <source>
        <dbReference type="ARBA" id="ARBA00022475"/>
    </source>
</evidence>
<feature type="region of interest" description="Disordered" evidence="13">
    <location>
        <begin position="1781"/>
        <end position="1827"/>
    </location>
</feature>
<evidence type="ECO:0000256" key="3">
    <source>
        <dbReference type="ARBA" id="ARBA00022448"/>
    </source>
</evidence>
<organism evidence="16 18">
    <name type="scientific">Didymodactylos carnosus</name>
    <dbReference type="NCBI Taxonomy" id="1234261"/>
    <lineage>
        <taxon>Eukaryota</taxon>
        <taxon>Metazoa</taxon>
        <taxon>Spiralia</taxon>
        <taxon>Gnathifera</taxon>
        <taxon>Rotifera</taxon>
        <taxon>Eurotatoria</taxon>
        <taxon>Bdelloidea</taxon>
        <taxon>Philodinida</taxon>
        <taxon>Philodinidae</taxon>
        <taxon>Didymodactylos</taxon>
    </lineage>
</organism>
<accession>A0A813Z1D5</accession>
<feature type="compositionally biased region" description="Acidic residues" evidence="13">
    <location>
        <begin position="1584"/>
        <end position="1604"/>
    </location>
</feature>
<feature type="disulfide bond" evidence="12">
    <location>
        <begin position="238"/>
        <end position="247"/>
    </location>
</feature>
<feature type="compositionally biased region" description="Basic residues" evidence="13">
    <location>
        <begin position="1989"/>
        <end position="1998"/>
    </location>
</feature>
<dbReference type="PROSITE" id="PS50026">
    <property type="entry name" value="EGF_3"/>
    <property type="match status" value="1"/>
</dbReference>
<feature type="compositionally biased region" description="Low complexity" evidence="13">
    <location>
        <begin position="1566"/>
        <end position="1580"/>
    </location>
</feature>
<keyword evidence="5 14" id="KW-0812">Transmembrane</keyword>
<evidence type="ECO:0000313" key="16">
    <source>
        <dbReference type="EMBL" id="CAF0892727.1"/>
    </source>
</evidence>
<keyword evidence="12" id="KW-0245">EGF-like domain</keyword>